<evidence type="ECO:0000256" key="1">
    <source>
        <dbReference type="ARBA" id="ARBA00023239"/>
    </source>
</evidence>
<dbReference type="NCBIfam" id="NF003915">
    <property type="entry name" value="PRK05441.1"/>
    <property type="match status" value="1"/>
</dbReference>
<dbReference type="FunFam" id="3.40.50.10490:FF:000014">
    <property type="entry name" value="N-acetylmuramic acid 6-phosphate etherase"/>
    <property type="match status" value="1"/>
</dbReference>
<keyword evidence="1 3" id="KW-0456">Lyase</keyword>
<dbReference type="EMBL" id="FORT01000001">
    <property type="protein sequence ID" value="SFI82344.1"/>
    <property type="molecule type" value="Genomic_DNA"/>
</dbReference>
<dbReference type="InterPro" id="IPR005486">
    <property type="entry name" value="Glucokinase_regulatory_CS"/>
</dbReference>
<dbReference type="STRING" id="1884381.SAMN05518846_101259"/>
<dbReference type="Gene3D" id="3.40.50.10490">
    <property type="entry name" value="Glucose-6-phosphate isomerase like protein, domain 1"/>
    <property type="match status" value="1"/>
</dbReference>
<dbReference type="GO" id="GO:0097173">
    <property type="term" value="P:N-acetylmuramic acid catabolic process"/>
    <property type="evidence" value="ECO:0007669"/>
    <property type="project" value="UniProtKB-UniPathway"/>
</dbReference>
<keyword evidence="2 3" id="KW-0119">Carbohydrate metabolism</keyword>
<proteinExistence type="inferred from homology"/>
<protein>
    <recommendedName>
        <fullName evidence="3">N-acetylmuramic acid 6-phosphate etherase</fullName>
        <shortName evidence="3">MurNAc-6-P etherase</shortName>
        <ecNumber evidence="3">4.2.1.126</ecNumber>
    </recommendedName>
    <alternativeName>
        <fullName evidence="3">N-acetylmuramic acid 6-phosphate hydrolase</fullName>
    </alternativeName>
    <alternativeName>
        <fullName evidence="3">N-acetylmuramic acid 6-phosphate lyase</fullName>
    </alternativeName>
</protein>
<evidence type="ECO:0000313" key="6">
    <source>
        <dbReference type="Proteomes" id="UP000198915"/>
    </source>
</evidence>
<dbReference type="EC" id="4.2.1.126" evidence="3"/>
<dbReference type="PANTHER" id="PTHR10088:SF4">
    <property type="entry name" value="GLUCOKINASE REGULATORY PROTEIN"/>
    <property type="match status" value="1"/>
</dbReference>
<comment type="function">
    <text evidence="3">Specifically catalyzes the cleavage of the D-lactyl ether substituent of MurNAc 6-phosphate, producing GlcNAc 6-phosphate and D-lactate.</text>
</comment>
<dbReference type="NCBIfam" id="TIGR00274">
    <property type="entry name" value="N-acetylmuramic acid 6-phosphate etherase"/>
    <property type="match status" value="1"/>
</dbReference>
<keyword evidence="6" id="KW-1185">Reference proteome</keyword>
<dbReference type="Proteomes" id="UP000198915">
    <property type="component" value="Unassembled WGS sequence"/>
</dbReference>
<feature type="domain" description="SIS" evidence="4">
    <location>
        <begin position="57"/>
        <end position="220"/>
    </location>
</feature>
<dbReference type="PROSITE" id="PS51464">
    <property type="entry name" value="SIS"/>
    <property type="match status" value="1"/>
</dbReference>
<dbReference type="PROSITE" id="PS01272">
    <property type="entry name" value="GCKR"/>
    <property type="match status" value="1"/>
</dbReference>
<evidence type="ECO:0000256" key="2">
    <source>
        <dbReference type="ARBA" id="ARBA00023277"/>
    </source>
</evidence>
<dbReference type="InterPro" id="IPR001347">
    <property type="entry name" value="SIS_dom"/>
</dbReference>
<dbReference type="GO" id="GO:0009254">
    <property type="term" value="P:peptidoglycan turnover"/>
    <property type="evidence" value="ECO:0007669"/>
    <property type="project" value="TreeGrafter"/>
</dbReference>
<dbReference type="GO" id="GO:0016803">
    <property type="term" value="F:ether hydrolase activity"/>
    <property type="evidence" value="ECO:0007669"/>
    <property type="project" value="TreeGrafter"/>
</dbReference>
<gene>
    <name evidence="3" type="primary">murQ</name>
    <name evidence="5" type="ORF">SAMN05518846_101259</name>
</gene>
<comment type="pathway">
    <text evidence="3">Amino-sugar metabolism; N-acetylmuramate degradation.</text>
</comment>
<dbReference type="PROSITE" id="PS50012">
    <property type="entry name" value="RCC1_3"/>
    <property type="match status" value="1"/>
</dbReference>
<accession>A0A1I3LC45</accession>
<dbReference type="GeneID" id="301129567"/>
<comment type="similarity">
    <text evidence="3">Belongs to the GCKR-like family. MurNAc-6-P etherase subfamily.</text>
</comment>
<dbReference type="Pfam" id="PF22645">
    <property type="entry name" value="GKRP_SIS_N"/>
    <property type="match status" value="1"/>
</dbReference>
<dbReference type="GO" id="GO:0097367">
    <property type="term" value="F:carbohydrate derivative binding"/>
    <property type="evidence" value="ECO:0007669"/>
    <property type="project" value="InterPro"/>
</dbReference>
<dbReference type="GO" id="GO:0016835">
    <property type="term" value="F:carbon-oxygen lyase activity"/>
    <property type="evidence" value="ECO:0007669"/>
    <property type="project" value="UniProtKB-UniRule"/>
</dbReference>
<dbReference type="InterPro" id="IPR040190">
    <property type="entry name" value="MURQ/GCKR"/>
</dbReference>
<evidence type="ECO:0000256" key="3">
    <source>
        <dbReference type="HAMAP-Rule" id="MF_00068"/>
    </source>
</evidence>
<dbReference type="Gene3D" id="1.10.8.1080">
    <property type="match status" value="1"/>
</dbReference>
<comment type="subunit">
    <text evidence="3">Homodimer.</text>
</comment>
<dbReference type="CDD" id="cd05007">
    <property type="entry name" value="SIS_Etherase"/>
    <property type="match status" value="1"/>
</dbReference>
<organism evidence="5 6">
    <name type="scientific">Brevibacillus centrosporus</name>
    <dbReference type="NCBI Taxonomy" id="54910"/>
    <lineage>
        <taxon>Bacteria</taxon>
        <taxon>Bacillati</taxon>
        <taxon>Bacillota</taxon>
        <taxon>Bacilli</taxon>
        <taxon>Bacillales</taxon>
        <taxon>Paenibacillaceae</taxon>
        <taxon>Brevibacillus</taxon>
    </lineage>
</organism>
<dbReference type="InterPro" id="IPR000408">
    <property type="entry name" value="Reg_chr_condens"/>
</dbReference>
<feature type="active site" description="Proton donor" evidence="3">
    <location>
        <position position="85"/>
    </location>
</feature>
<dbReference type="InterPro" id="IPR005488">
    <property type="entry name" value="Etherase_MurQ"/>
</dbReference>
<dbReference type="RefSeq" id="WP_092266145.1">
    <property type="nucleotide sequence ID" value="NZ_BJOE01000011.1"/>
</dbReference>
<comment type="catalytic activity">
    <reaction evidence="3">
        <text>N-acetyl-D-muramate 6-phosphate + H2O = N-acetyl-D-glucosamine 6-phosphate + (R)-lactate</text>
        <dbReference type="Rhea" id="RHEA:26410"/>
        <dbReference type="ChEBI" id="CHEBI:15377"/>
        <dbReference type="ChEBI" id="CHEBI:16004"/>
        <dbReference type="ChEBI" id="CHEBI:57513"/>
        <dbReference type="ChEBI" id="CHEBI:58722"/>
        <dbReference type="EC" id="4.2.1.126"/>
    </reaction>
</comment>
<name>A0A1I3LC45_9BACL</name>
<dbReference type="GO" id="GO:0046348">
    <property type="term" value="P:amino sugar catabolic process"/>
    <property type="evidence" value="ECO:0007669"/>
    <property type="project" value="InterPro"/>
</dbReference>
<dbReference type="NCBIfam" id="NF009222">
    <property type="entry name" value="PRK12570.1"/>
    <property type="match status" value="1"/>
</dbReference>
<evidence type="ECO:0000313" key="5">
    <source>
        <dbReference type="EMBL" id="SFI82344.1"/>
    </source>
</evidence>
<reference evidence="6" key="1">
    <citation type="submission" date="2016-10" db="EMBL/GenBank/DDBJ databases">
        <authorList>
            <person name="Varghese N."/>
            <person name="Submissions S."/>
        </authorList>
    </citation>
    <scope>NUCLEOTIDE SEQUENCE [LARGE SCALE GENOMIC DNA]</scope>
    <source>
        <strain evidence="6">OK042</strain>
    </source>
</reference>
<dbReference type="HAMAP" id="MF_00068">
    <property type="entry name" value="MurQ"/>
    <property type="match status" value="1"/>
</dbReference>
<dbReference type="AlphaFoldDB" id="A0A1I3LC45"/>
<dbReference type="UniPathway" id="UPA00342"/>
<dbReference type="SUPFAM" id="SSF53697">
    <property type="entry name" value="SIS domain"/>
    <property type="match status" value="1"/>
</dbReference>
<evidence type="ECO:0000259" key="4">
    <source>
        <dbReference type="PROSITE" id="PS51464"/>
    </source>
</evidence>
<dbReference type="InterPro" id="IPR046348">
    <property type="entry name" value="SIS_dom_sf"/>
</dbReference>
<dbReference type="PANTHER" id="PTHR10088">
    <property type="entry name" value="GLUCOKINASE REGULATORY PROTEIN"/>
    <property type="match status" value="1"/>
</dbReference>
<comment type="miscellaneous">
    <text evidence="3">A lyase-type mechanism (elimination/hydration) is suggested for the cleavage of the lactyl ether bond of MurNAc 6-phosphate, with the formation of an alpha,beta-unsaturated aldehyde intermediate with (E)-stereochemistry, followed by the syn addition of water to give product.</text>
</comment>
<feature type="active site" evidence="3">
    <location>
        <position position="116"/>
    </location>
</feature>
<sequence>MGENLHQLQTEMRNAASEQLDQMSTLEIVTLMNQEDQKVAQAVQQVLPEVAQAVELIAEALNNGGRLFYIGAGTSGRLGVLDAAECPPTFGTDPALIQGIIAGGPAALTIAVEGAEDSLALGQEDIRERGVQAGDVVVGIAASGRTPYVIGALAEARARSAVTISLSCNPDSDINQEADVCINLSVGPEVVTGSTRLKAGSATKMVLNMLTTASMVRVGKVYGNWMVNVQATNHKLKERAKHIVMQVTGVDYPEAERLITEAMGDVKLAIVMQKSGLPRAEAAERLQRAGSKVRPAIEDVLGEQGSA</sequence>